<evidence type="ECO:0000259" key="14">
    <source>
        <dbReference type="PROSITE" id="PS50089"/>
    </source>
</evidence>
<evidence type="ECO:0000256" key="10">
    <source>
        <dbReference type="ARBA" id="ARBA00023043"/>
    </source>
</evidence>
<dbReference type="PANTHER" id="PTHR24202">
    <property type="entry name" value="E3 UBIQUITIN-PROTEIN LIGASE MIB2"/>
    <property type="match status" value="1"/>
</dbReference>
<dbReference type="Gene3D" id="3.30.40.10">
    <property type="entry name" value="Zinc/RING finger domain, C3HC4 (zinc finger)"/>
    <property type="match status" value="3"/>
</dbReference>
<proteinExistence type="predicted"/>
<dbReference type="GO" id="GO:0007219">
    <property type="term" value="P:Notch signaling pathway"/>
    <property type="evidence" value="ECO:0007669"/>
    <property type="project" value="TreeGrafter"/>
</dbReference>
<dbReference type="GO" id="GO:0008270">
    <property type="term" value="F:zinc ion binding"/>
    <property type="evidence" value="ECO:0007669"/>
    <property type="project" value="UniProtKB-KW"/>
</dbReference>
<comment type="pathway">
    <text evidence="2">Protein modification; protein ubiquitination.</text>
</comment>
<dbReference type="InterPro" id="IPR036770">
    <property type="entry name" value="Ankyrin_rpt-contain_sf"/>
</dbReference>
<evidence type="ECO:0000256" key="2">
    <source>
        <dbReference type="ARBA" id="ARBA00004906"/>
    </source>
</evidence>
<evidence type="ECO:0000256" key="11">
    <source>
        <dbReference type="ARBA" id="ARBA00023054"/>
    </source>
</evidence>
<evidence type="ECO:0000256" key="9">
    <source>
        <dbReference type="ARBA" id="ARBA00022833"/>
    </source>
</evidence>
<keyword evidence="4" id="KW-0808">Transferase</keyword>
<keyword evidence="5" id="KW-0479">Metal-binding</keyword>
<feature type="domain" description="RING-type" evidence="14">
    <location>
        <begin position="821"/>
        <end position="856"/>
    </location>
</feature>
<dbReference type="PANTHER" id="PTHR24202:SF53">
    <property type="entry name" value="E3 UBIQUITIN-PROTEIN LIGASE MIB1"/>
    <property type="match status" value="1"/>
</dbReference>
<reference evidence="16" key="1">
    <citation type="submission" date="2021-01" db="UniProtKB">
        <authorList>
            <consortium name="EnsemblMetazoa"/>
        </authorList>
    </citation>
    <scope>IDENTIFICATION</scope>
</reference>
<sequence length="993" mass="110539">MAAAASPINNFLAKQIGVRVIRGPDWKWGKQDGGEGHVGTVRSFESHEEVVVVWDNGTAANYRCSGAYDLRIFDSGPAGIKHDGTQCCECQSNPIYGTLWKCVECTEEMCSTCYHNDRHNLRHRFHQLVAPGSNKVLVEPRRKSKKITARGMFPGSRVIRGVDWHWESQDGVAGRRGKITEIQDWSLLLPRSAAYVVWDTGAKNLYRLGSEGMVDLKCVSDAKGPPFYRDHLPMLGEMSVKRTYNWQVADYVRVDLELEVVQSLQFGHGGWAYGMEEALGNSVGIISGFDDDGDVVVSYPSGNRWTFNPAVLSKVNDLPSLDSDSLVVQSLASMSLDEAEDGQRPSRGSRTGPFVEGDVVQILNNRDRVKLLQEGHGEWTDAMNETLGKIGSVTQVYQDGDLKVEVNGTSWTFNRKCVVRIGSHRQLHSDEAKSLLKKLFEGHSSKEPSELLVKAAAEGNLKQINELFKTRAAKVDEVFAGHTALQAACQNGQVEAIKLLLEMQADTEIQDKDGDRAIHHATFCDKETPIRLLIEAGADICSRNKRRQSALHVAVNKGHLKSIETLLELNIHANLQDSEGDTALHDAITKKRDDVVAMLLEQGADISMTNYNGFNAVHHAALRGSAKAIEMLLRKNEKPWVINEQKDDGYTPLHLASLNNHLDVVQLLIKLGGANKDYQSTSLQTPLHLAIQKQHADIVRFLVLEGAKLSLQDKDGDTPLHEALQYHTLAQLKEIHDVDDVQTLITNFGQPNTTKQPTNSALIACFLVAHGADLNVENAKGLKPIDLCPDSDLEKILQKCHKEYLSTSKAAHKRKEDVNECIVCSQNHRDVIFTPCNHVVTCEGCAVRIKKCLLCRGVVESWRKIDECMVCSDKKANVLFKPCSHVVVCRDCARLMKKCVECRSVIESTVPLEEFYHEKKEEIATPSSPKTQDVNVLSKQLEDMKEQIVCVVCLDRRKNMIFLCGHGACQLCGDKLVDCPICRKPIEKRILVF</sequence>
<dbReference type="Gene3D" id="1.25.40.20">
    <property type="entry name" value="Ankyrin repeat-containing domain"/>
    <property type="match status" value="3"/>
</dbReference>
<evidence type="ECO:0000256" key="5">
    <source>
        <dbReference type="ARBA" id="ARBA00022723"/>
    </source>
</evidence>
<evidence type="ECO:0000256" key="8">
    <source>
        <dbReference type="ARBA" id="ARBA00022786"/>
    </source>
</evidence>
<feature type="domain" description="RING-type" evidence="14">
    <location>
        <begin position="868"/>
        <end position="903"/>
    </location>
</feature>
<dbReference type="CDD" id="cd16727">
    <property type="entry name" value="RING-HC_MIB1_rpt3"/>
    <property type="match status" value="1"/>
</dbReference>
<evidence type="ECO:0000256" key="1">
    <source>
        <dbReference type="ARBA" id="ARBA00000900"/>
    </source>
</evidence>
<dbReference type="InterPro" id="IPR043145">
    <property type="entry name" value="Znf_ZZ_sf"/>
</dbReference>
<dbReference type="Pfam" id="PF06701">
    <property type="entry name" value="MIB_HERC2"/>
    <property type="match status" value="2"/>
</dbReference>
<dbReference type="InterPro" id="IPR001841">
    <property type="entry name" value="Znf_RING"/>
</dbReference>
<dbReference type="SMART" id="SM00184">
    <property type="entry name" value="RING"/>
    <property type="match status" value="3"/>
</dbReference>
<dbReference type="GO" id="GO:0016567">
    <property type="term" value="P:protein ubiquitination"/>
    <property type="evidence" value="ECO:0007669"/>
    <property type="project" value="UniProtKB-UniPathway"/>
</dbReference>
<dbReference type="Gene3D" id="2.30.30.40">
    <property type="entry name" value="SH3 Domains"/>
    <property type="match status" value="2"/>
</dbReference>
<evidence type="ECO:0000256" key="6">
    <source>
        <dbReference type="ARBA" id="ARBA00022737"/>
    </source>
</evidence>
<accession>A0A7M5V6K4</accession>
<dbReference type="Pfam" id="PF18346">
    <property type="entry name" value="SH3_15"/>
    <property type="match status" value="2"/>
</dbReference>
<feature type="repeat" description="ANK" evidence="12">
    <location>
        <begin position="648"/>
        <end position="672"/>
    </location>
</feature>
<dbReference type="RefSeq" id="XP_066918361.1">
    <property type="nucleotide sequence ID" value="XM_067062260.1"/>
</dbReference>
<feature type="repeat" description="ANK" evidence="12">
    <location>
        <begin position="546"/>
        <end position="578"/>
    </location>
</feature>
<evidence type="ECO:0000313" key="17">
    <source>
        <dbReference type="Proteomes" id="UP000594262"/>
    </source>
</evidence>
<dbReference type="EnsemblMetazoa" id="CLYHEMT010489.1">
    <property type="protein sequence ID" value="CLYHEMP010489.1"/>
    <property type="gene ID" value="CLYHEMG010489"/>
</dbReference>
<feature type="domain" description="MIB/HERC2" evidence="15">
    <location>
        <begin position="144"/>
        <end position="222"/>
    </location>
</feature>
<dbReference type="CDD" id="cd16519">
    <property type="entry name" value="RING-HC_MIBs"/>
    <property type="match status" value="1"/>
</dbReference>
<keyword evidence="17" id="KW-1185">Reference proteome</keyword>
<evidence type="ECO:0000256" key="3">
    <source>
        <dbReference type="ARBA" id="ARBA00012483"/>
    </source>
</evidence>
<dbReference type="SUPFAM" id="SSF159034">
    <property type="entry name" value="Mib/herc2 domain-like"/>
    <property type="match status" value="2"/>
</dbReference>
<evidence type="ECO:0000259" key="15">
    <source>
        <dbReference type="PROSITE" id="PS51416"/>
    </source>
</evidence>
<keyword evidence="7 13" id="KW-0863">Zinc-finger</keyword>
<evidence type="ECO:0000313" key="16">
    <source>
        <dbReference type="EnsemblMetazoa" id="CLYHEMP010489.1"/>
    </source>
</evidence>
<organism evidence="16 17">
    <name type="scientific">Clytia hemisphaerica</name>
    <dbReference type="NCBI Taxonomy" id="252671"/>
    <lineage>
        <taxon>Eukaryota</taxon>
        <taxon>Metazoa</taxon>
        <taxon>Cnidaria</taxon>
        <taxon>Hydrozoa</taxon>
        <taxon>Hydroidolina</taxon>
        <taxon>Leptothecata</taxon>
        <taxon>Obeliida</taxon>
        <taxon>Clytiidae</taxon>
        <taxon>Clytia</taxon>
    </lineage>
</organism>
<protein>
    <recommendedName>
        <fullName evidence="3">RING-type E3 ubiquitin transferase</fullName>
        <ecNumber evidence="3">2.3.2.27</ecNumber>
    </recommendedName>
</protein>
<dbReference type="CDD" id="cd16724">
    <property type="entry name" value="RING-HC_MIB1_rpt1"/>
    <property type="match status" value="1"/>
</dbReference>
<dbReference type="InterPro" id="IPR002110">
    <property type="entry name" value="Ankyrin_rpt"/>
</dbReference>
<keyword evidence="11" id="KW-0175">Coiled coil</keyword>
<name>A0A7M5V6K4_9CNID</name>
<dbReference type="PROSITE" id="PS50297">
    <property type="entry name" value="ANK_REP_REGION"/>
    <property type="match status" value="5"/>
</dbReference>
<dbReference type="Pfam" id="PF12796">
    <property type="entry name" value="Ank_2"/>
    <property type="match status" value="2"/>
</dbReference>
<feature type="repeat" description="ANK" evidence="12">
    <location>
        <begin position="579"/>
        <end position="611"/>
    </location>
</feature>
<dbReference type="Gene3D" id="3.30.60.90">
    <property type="match status" value="1"/>
</dbReference>
<dbReference type="Proteomes" id="UP000594262">
    <property type="component" value="Unplaced"/>
</dbReference>
<comment type="catalytic activity">
    <reaction evidence="1">
        <text>S-ubiquitinyl-[E2 ubiquitin-conjugating enzyme]-L-cysteine + [acceptor protein]-L-lysine = [E2 ubiquitin-conjugating enzyme]-L-cysteine + N(6)-ubiquitinyl-[acceptor protein]-L-lysine.</text>
        <dbReference type="EC" id="2.3.2.27"/>
    </reaction>
</comment>
<keyword evidence="8" id="KW-0833">Ubl conjugation pathway</keyword>
<dbReference type="Pfam" id="PF00023">
    <property type="entry name" value="Ank"/>
    <property type="match status" value="2"/>
</dbReference>
<dbReference type="PRINTS" id="PR01415">
    <property type="entry name" value="ANKYRIN"/>
</dbReference>
<feature type="repeat" description="ANK" evidence="12">
    <location>
        <begin position="480"/>
        <end position="512"/>
    </location>
</feature>
<evidence type="ECO:0000256" key="13">
    <source>
        <dbReference type="PROSITE-ProRule" id="PRU00175"/>
    </source>
</evidence>
<dbReference type="SMART" id="SM00248">
    <property type="entry name" value="ANK"/>
    <property type="match status" value="8"/>
</dbReference>
<dbReference type="GO" id="GO:0006897">
    <property type="term" value="P:endocytosis"/>
    <property type="evidence" value="ECO:0007669"/>
    <property type="project" value="TreeGrafter"/>
</dbReference>
<dbReference type="GeneID" id="136805715"/>
<keyword evidence="10 12" id="KW-0040">ANK repeat</keyword>
<dbReference type="GO" id="GO:0061630">
    <property type="term" value="F:ubiquitin protein ligase activity"/>
    <property type="evidence" value="ECO:0007669"/>
    <property type="project" value="UniProtKB-EC"/>
</dbReference>
<dbReference type="AlphaFoldDB" id="A0A7M5V6K4"/>
<feature type="repeat" description="ANK" evidence="12">
    <location>
        <begin position="682"/>
        <end position="714"/>
    </location>
</feature>
<feature type="domain" description="MIB/HERC2" evidence="15">
    <location>
        <begin position="6"/>
        <end position="76"/>
    </location>
</feature>
<dbReference type="OrthoDB" id="2122982at2759"/>
<dbReference type="SUPFAM" id="SSF57850">
    <property type="entry name" value="RING/U-box"/>
    <property type="match status" value="2"/>
</dbReference>
<dbReference type="FunFam" id="2.30.30.40:FF:000054">
    <property type="entry name" value="Putative e3 ubiquitin-protein ligase mind-bomb"/>
    <property type="match status" value="1"/>
</dbReference>
<dbReference type="SUPFAM" id="SSF48403">
    <property type="entry name" value="Ankyrin repeat"/>
    <property type="match status" value="1"/>
</dbReference>
<dbReference type="PROSITE" id="PS51416">
    <property type="entry name" value="MIB_HERC2"/>
    <property type="match status" value="2"/>
</dbReference>
<evidence type="ECO:0000256" key="7">
    <source>
        <dbReference type="ARBA" id="ARBA00022771"/>
    </source>
</evidence>
<feature type="repeat" description="ANK" evidence="12">
    <location>
        <begin position="513"/>
        <end position="545"/>
    </location>
</feature>
<keyword evidence="6" id="KW-0677">Repeat</keyword>
<keyword evidence="9" id="KW-0862">Zinc</keyword>
<dbReference type="Pfam" id="PF13920">
    <property type="entry name" value="zf-C3HC4_3"/>
    <property type="match status" value="3"/>
</dbReference>
<dbReference type="InterPro" id="IPR040847">
    <property type="entry name" value="SH3_15"/>
</dbReference>
<dbReference type="UniPathway" id="UPA00143"/>
<dbReference type="InterPro" id="IPR013083">
    <property type="entry name" value="Znf_RING/FYVE/PHD"/>
</dbReference>
<dbReference type="PROSITE" id="PS50089">
    <property type="entry name" value="ZF_RING_2"/>
    <property type="match status" value="3"/>
</dbReference>
<evidence type="ECO:0000256" key="12">
    <source>
        <dbReference type="PROSITE-ProRule" id="PRU00023"/>
    </source>
</evidence>
<dbReference type="GO" id="GO:0005737">
    <property type="term" value="C:cytoplasm"/>
    <property type="evidence" value="ECO:0007669"/>
    <property type="project" value="TreeGrafter"/>
</dbReference>
<dbReference type="PROSITE" id="PS50088">
    <property type="entry name" value="ANK_REPEAT"/>
    <property type="match status" value="6"/>
</dbReference>
<feature type="domain" description="RING-type" evidence="14">
    <location>
        <begin position="950"/>
        <end position="983"/>
    </location>
</feature>
<evidence type="ECO:0000256" key="4">
    <source>
        <dbReference type="ARBA" id="ARBA00022679"/>
    </source>
</evidence>
<dbReference type="InterPro" id="IPR010606">
    <property type="entry name" value="Mib_Herc2"/>
</dbReference>
<dbReference type="EC" id="2.3.2.27" evidence="3"/>
<dbReference type="InterPro" id="IPR037252">
    <property type="entry name" value="Mib_Herc2_sf"/>
</dbReference>